<dbReference type="AlphaFoldDB" id="A0A7S2KYP6"/>
<accession>A0A7S2KYP6</accession>
<proteinExistence type="predicted"/>
<dbReference type="Gene3D" id="3.40.50.300">
    <property type="entry name" value="P-loop containing nucleotide triphosphate hydrolases"/>
    <property type="match status" value="1"/>
</dbReference>
<protein>
    <recommendedName>
        <fullName evidence="2">Sulfotransferase domain-containing protein</fullName>
    </recommendedName>
</protein>
<dbReference type="EMBL" id="HBGZ01009622">
    <property type="protein sequence ID" value="CAD9590780.1"/>
    <property type="molecule type" value="Transcribed_RNA"/>
</dbReference>
<reference evidence="1" key="1">
    <citation type="submission" date="2021-01" db="EMBL/GenBank/DDBJ databases">
        <authorList>
            <person name="Corre E."/>
            <person name="Pelletier E."/>
            <person name="Niang G."/>
            <person name="Scheremetjew M."/>
            <person name="Finn R."/>
            <person name="Kale V."/>
            <person name="Holt S."/>
            <person name="Cochrane G."/>
            <person name="Meng A."/>
            <person name="Brown T."/>
            <person name="Cohen L."/>
        </authorList>
    </citation>
    <scope>NUCLEOTIDE SEQUENCE</scope>
    <source>
        <strain evidence="1">SM1012Den-03</strain>
    </source>
</reference>
<sequence>MTMMTNQAAAKPMTSKRVVFQVAAALALSAYCLLHYAWLTESPPEQKWTDSASLIRGRSLSAVDLPPRCFIPREYRLSKQPTSPTYLASFHGGGGGKVISNLAQALTGIAATNQVNYARRRIDHSVLFETHYPLEGAIKVEGDDANFRGAILLLRNPVDSILSFFNAFYARKYHYLIDFRAPAEDWIRYRDSAQFAAQVKLYEKFVIYWMNKHKKNREDLLLITYEGLTGGRGAIFTKQIANYLDKSEGIKVIDPDSVPCIWEKFVRDQWYPNNGHASTATSFQERAEDRPLTQDQLFAVSRMLQSLDERFGRDKQFSTIMNSYMNSLYDYSDSVIS</sequence>
<name>A0A7S2KYP6_9STRA</name>
<organism evidence="1">
    <name type="scientific">Skeletonema marinoi</name>
    <dbReference type="NCBI Taxonomy" id="267567"/>
    <lineage>
        <taxon>Eukaryota</taxon>
        <taxon>Sar</taxon>
        <taxon>Stramenopiles</taxon>
        <taxon>Ochrophyta</taxon>
        <taxon>Bacillariophyta</taxon>
        <taxon>Coscinodiscophyceae</taxon>
        <taxon>Thalassiosirophycidae</taxon>
        <taxon>Thalassiosirales</taxon>
        <taxon>Skeletonemataceae</taxon>
        <taxon>Skeletonema</taxon>
        <taxon>Skeletonema marinoi-dohrnii complex</taxon>
    </lineage>
</organism>
<evidence type="ECO:0000313" key="1">
    <source>
        <dbReference type="EMBL" id="CAD9590780.1"/>
    </source>
</evidence>
<gene>
    <name evidence="1" type="ORF">SMAR0320_LOCUS6885</name>
</gene>
<dbReference type="InterPro" id="IPR027417">
    <property type="entry name" value="P-loop_NTPase"/>
</dbReference>
<evidence type="ECO:0008006" key="2">
    <source>
        <dbReference type="Google" id="ProtNLM"/>
    </source>
</evidence>
<dbReference type="SUPFAM" id="SSF52540">
    <property type="entry name" value="P-loop containing nucleoside triphosphate hydrolases"/>
    <property type="match status" value="1"/>
</dbReference>